<accession>A0A150FMP9</accession>
<dbReference type="STRING" id="1121328.JWYL7_1924"/>
<evidence type="ECO:0000256" key="5">
    <source>
        <dbReference type="ARBA" id="ARBA00022741"/>
    </source>
</evidence>
<evidence type="ECO:0000256" key="4">
    <source>
        <dbReference type="ARBA" id="ARBA00022694"/>
    </source>
</evidence>
<keyword evidence="6 8" id="KW-0067">ATP-binding</keyword>
<evidence type="ECO:0000256" key="1">
    <source>
        <dbReference type="ARBA" id="ARBA00004496"/>
    </source>
</evidence>
<protein>
    <recommendedName>
        <fullName evidence="8">tRNA(Ile)-lysidine synthase</fullName>
        <ecNumber evidence="8">6.3.4.19</ecNumber>
    </recommendedName>
    <alternativeName>
        <fullName evidence="8">tRNA(Ile)-2-lysyl-cytidine synthase</fullName>
    </alternativeName>
    <alternativeName>
        <fullName evidence="8">tRNA(Ile)-lysidine synthetase</fullName>
    </alternativeName>
</protein>
<evidence type="ECO:0000256" key="3">
    <source>
        <dbReference type="ARBA" id="ARBA00022598"/>
    </source>
</evidence>
<dbReference type="Pfam" id="PF01171">
    <property type="entry name" value="ATP_bind_3"/>
    <property type="match status" value="1"/>
</dbReference>
<dbReference type="SUPFAM" id="SSF52402">
    <property type="entry name" value="Adenine nucleotide alpha hydrolases-like"/>
    <property type="match status" value="1"/>
</dbReference>
<keyword evidence="5 8" id="KW-0547">Nucleotide-binding</keyword>
<dbReference type="GO" id="GO:0032267">
    <property type="term" value="F:tRNA(Ile)-lysidine synthase activity"/>
    <property type="evidence" value="ECO:0007669"/>
    <property type="project" value="UniProtKB-EC"/>
</dbReference>
<evidence type="ECO:0000313" key="10">
    <source>
        <dbReference type="EMBL" id="KXZ38902.1"/>
    </source>
</evidence>
<comment type="catalytic activity">
    <reaction evidence="7 8">
        <text>cytidine(34) in tRNA(Ile2) + L-lysine + ATP = lysidine(34) in tRNA(Ile2) + AMP + diphosphate + H(+)</text>
        <dbReference type="Rhea" id="RHEA:43744"/>
        <dbReference type="Rhea" id="RHEA-COMP:10625"/>
        <dbReference type="Rhea" id="RHEA-COMP:10670"/>
        <dbReference type="ChEBI" id="CHEBI:15378"/>
        <dbReference type="ChEBI" id="CHEBI:30616"/>
        <dbReference type="ChEBI" id="CHEBI:32551"/>
        <dbReference type="ChEBI" id="CHEBI:33019"/>
        <dbReference type="ChEBI" id="CHEBI:82748"/>
        <dbReference type="ChEBI" id="CHEBI:83665"/>
        <dbReference type="ChEBI" id="CHEBI:456215"/>
        <dbReference type="EC" id="6.3.4.19"/>
    </reaction>
</comment>
<feature type="binding site" evidence="8">
    <location>
        <begin position="27"/>
        <end position="32"/>
    </location>
    <ligand>
        <name>ATP</name>
        <dbReference type="ChEBI" id="CHEBI:30616"/>
    </ligand>
</feature>
<dbReference type="Pfam" id="PF11734">
    <property type="entry name" value="TilS_C"/>
    <property type="match status" value="1"/>
</dbReference>
<dbReference type="Proteomes" id="UP000323392">
    <property type="component" value="Unassembled WGS sequence"/>
</dbReference>
<dbReference type="AlphaFoldDB" id="A0A150FMP9"/>
<dbReference type="RefSeq" id="WP_066072606.1">
    <property type="nucleotide sequence ID" value="NZ_FRBG01000022.1"/>
</dbReference>
<dbReference type="Gene3D" id="3.40.50.620">
    <property type="entry name" value="HUPs"/>
    <property type="match status" value="1"/>
</dbReference>
<dbReference type="InterPro" id="IPR011063">
    <property type="entry name" value="TilS/TtcA_N"/>
</dbReference>
<proteinExistence type="inferred from homology"/>
<comment type="function">
    <text evidence="8">Ligates lysine onto the cytidine present at position 34 of the AUA codon-specific tRNA(Ile) that contains the anticodon CAU, in an ATP-dependent manner. Cytidine is converted to lysidine, thus changing the amino acid specificity of the tRNA from methionine to isoleucine.</text>
</comment>
<feature type="domain" description="Lysidine-tRNA(Ile) synthetase C-terminal" evidence="9">
    <location>
        <begin position="387"/>
        <end position="459"/>
    </location>
</feature>
<dbReference type="EC" id="6.3.4.19" evidence="8"/>
<keyword evidence="3 8" id="KW-0436">Ligase</keyword>
<dbReference type="HAMAP" id="MF_01161">
    <property type="entry name" value="tRNA_Ile_lys_synt"/>
    <property type="match status" value="1"/>
</dbReference>
<evidence type="ECO:0000313" key="11">
    <source>
        <dbReference type="EMBL" id="SHL30845.1"/>
    </source>
</evidence>
<evidence type="ECO:0000256" key="7">
    <source>
        <dbReference type="ARBA" id="ARBA00048539"/>
    </source>
</evidence>
<evidence type="ECO:0000256" key="8">
    <source>
        <dbReference type="HAMAP-Rule" id="MF_01161"/>
    </source>
</evidence>
<comment type="caution">
    <text evidence="10">The sequence shown here is derived from an EMBL/GenBank/DDBJ whole genome shotgun (WGS) entry which is preliminary data.</text>
</comment>
<dbReference type="EMBL" id="FRBG01000022">
    <property type="protein sequence ID" value="SHL30845.1"/>
    <property type="molecule type" value="Genomic_DNA"/>
</dbReference>
<evidence type="ECO:0000256" key="2">
    <source>
        <dbReference type="ARBA" id="ARBA00022490"/>
    </source>
</evidence>
<dbReference type="Gene3D" id="3.50.40.10">
    <property type="entry name" value="Phenylalanyl-trna Synthetase, Chain B, domain 3"/>
    <property type="match status" value="1"/>
</dbReference>
<keyword evidence="4 8" id="KW-0819">tRNA processing</keyword>
<dbReference type="Gene3D" id="1.20.59.20">
    <property type="match status" value="1"/>
</dbReference>
<reference evidence="11 13" key="2">
    <citation type="submission" date="2016-11" db="EMBL/GenBank/DDBJ databases">
        <authorList>
            <person name="Varghese N."/>
            <person name="Submissions S."/>
        </authorList>
    </citation>
    <scope>NUCLEOTIDE SEQUENCE [LARGE SCALE GENOMIC DNA]</scope>
    <source>
        <strain evidence="11 13">DSM 7308</strain>
    </source>
</reference>
<dbReference type="GO" id="GO:0005524">
    <property type="term" value="F:ATP binding"/>
    <property type="evidence" value="ECO:0007669"/>
    <property type="project" value="UniProtKB-UniRule"/>
</dbReference>
<sequence length="464" mass="54105">MIIDKIRKTIERYNLLDYKDSVVVGLSGGPDSVCLLHILNELKREYDLKIYAAHLNHKIRGIEAQKDAIYCAKLCDDMNIHCFIRAIDVPKYCKENGYSIEEGARILRYNMFFEIKQKVGANKIAVAHNLNDQIETILMRVIRGTGLDGLKGIQHKRDDVIIRPLLDIKRDEIEKYCSENNLNPRIDQSNLEDVYTRNKIRLRLIPYIEENFNPNLNESISRMVTLLKDDSDFLDKESEKVFNDICKKEDSQTIKINVNTFNGVHKAIKNRIIRKCINFVIGNIKGIEQKHIEDVLELIQNQKTDLKINLPKGLIVYKKDEEIIFTDKEIKHEQINYSYKVPKSGFIKIKELNMIVETKMLDKHEVELNKEDKYTKYFDFDKISGQLEIRNRKDGDKIKLLGLGGSKKLKDLFIDLKIPKDERGKIPILCDEKGIIWLVGYRMSEDYKIDKTTKKVLRVSIENV</sequence>
<dbReference type="OrthoDB" id="9807403at2"/>
<keyword evidence="2 8" id="KW-0963">Cytoplasm</keyword>
<comment type="subcellular location">
    <subcellularLocation>
        <location evidence="1 8">Cytoplasm</location>
    </subcellularLocation>
</comment>
<dbReference type="SUPFAM" id="SSF82829">
    <property type="entry name" value="MesJ substrate recognition domain-like"/>
    <property type="match status" value="1"/>
</dbReference>
<dbReference type="EMBL" id="LSFY01000003">
    <property type="protein sequence ID" value="KXZ38902.1"/>
    <property type="molecule type" value="Genomic_DNA"/>
</dbReference>
<dbReference type="NCBIfam" id="TIGR02432">
    <property type="entry name" value="lysidine_TilS_N"/>
    <property type="match status" value="1"/>
</dbReference>
<dbReference type="InterPro" id="IPR020825">
    <property type="entry name" value="Phe-tRNA_synthase-like_B3/B4"/>
</dbReference>
<dbReference type="PANTHER" id="PTHR43033">
    <property type="entry name" value="TRNA(ILE)-LYSIDINE SYNTHASE-RELATED"/>
    <property type="match status" value="1"/>
</dbReference>
<dbReference type="InterPro" id="IPR012094">
    <property type="entry name" value="tRNA_Ile_lys_synt"/>
</dbReference>
<dbReference type="SUPFAM" id="SSF56037">
    <property type="entry name" value="PheT/TilS domain"/>
    <property type="match status" value="1"/>
</dbReference>
<keyword evidence="13" id="KW-1185">Reference proteome</keyword>
<dbReference type="InterPro" id="IPR014729">
    <property type="entry name" value="Rossmann-like_a/b/a_fold"/>
</dbReference>
<dbReference type="GO" id="GO:0006400">
    <property type="term" value="P:tRNA modification"/>
    <property type="evidence" value="ECO:0007669"/>
    <property type="project" value="UniProtKB-UniRule"/>
</dbReference>
<dbReference type="InterPro" id="IPR012795">
    <property type="entry name" value="tRNA_Ile_lys_synt_N"/>
</dbReference>
<dbReference type="Proteomes" id="UP000092605">
    <property type="component" value="Unassembled WGS sequence"/>
</dbReference>
<organism evidence="10 12">
    <name type="scientific">Alkalithermobacter thermoalcaliphilus JW-YL-7 = DSM 7308</name>
    <dbReference type="NCBI Taxonomy" id="1121328"/>
    <lineage>
        <taxon>Bacteria</taxon>
        <taxon>Bacillati</taxon>
        <taxon>Bacillota</taxon>
        <taxon>Clostridia</taxon>
        <taxon>Peptostreptococcales</taxon>
        <taxon>Tepidibacteraceae</taxon>
        <taxon>Alkalithermobacter</taxon>
    </lineage>
</organism>
<dbReference type="InterPro" id="IPR012796">
    <property type="entry name" value="Lysidine-tRNA-synth_C"/>
</dbReference>
<evidence type="ECO:0000256" key="6">
    <source>
        <dbReference type="ARBA" id="ARBA00022840"/>
    </source>
</evidence>
<reference evidence="10 12" key="1">
    <citation type="submission" date="2016-02" db="EMBL/GenBank/DDBJ databases">
        <title>Draft genome sequence for Clostridium paradoxum JW-YL-7.</title>
        <authorList>
            <person name="Utturkar S.M."/>
            <person name="Lancaster A."/>
            <person name="Poole F.L."/>
            <person name="Adams M.W."/>
            <person name="Brown S.D."/>
        </authorList>
    </citation>
    <scope>NUCLEOTIDE SEQUENCE [LARGE SCALE GENOMIC DNA]</scope>
    <source>
        <strain evidence="10 12">JW-YL-7</strain>
    </source>
</reference>
<dbReference type="NCBIfam" id="TIGR02433">
    <property type="entry name" value="lysidine_TilS_C"/>
    <property type="match status" value="1"/>
</dbReference>
<dbReference type="PATRIC" id="fig|1121328.3.peg.1937"/>
<dbReference type="GO" id="GO:0005737">
    <property type="term" value="C:cytoplasm"/>
    <property type="evidence" value="ECO:0007669"/>
    <property type="project" value="UniProtKB-SubCell"/>
</dbReference>
<evidence type="ECO:0000259" key="9">
    <source>
        <dbReference type="SMART" id="SM00977"/>
    </source>
</evidence>
<comment type="domain">
    <text evidence="8">The N-terminal region contains the highly conserved SGGXDS motif, predicted to be a P-loop motif involved in ATP binding.</text>
</comment>
<dbReference type="PANTHER" id="PTHR43033:SF1">
    <property type="entry name" value="TRNA(ILE)-LYSIDINE SYNTHASE-RELATED"/>
    <property type="match status" value="1"/>
</dbReference>
<dbReference type="SMART" id="SM00977">
    <property type="entry name" value="TilS_C"/>
    <property type="match status" value="1"/>
</dbReference>
<evidence type="ECO:0000313" key="12">
    <source>
        <dbReference type="Proteomes" id="UP000092605"/>
    </source>
</evidence>
<name>A0A150FMP9_CLOPD</name>
<evidence type="ECO:0000313" key="13">
    <source>
        <dbReference type="Proteomes" id="UP000323392"/>
    </source>
</evidence>
<comment type="similarity">
    <text evidence="8">Belongs to the tRNA(Ile)-lysidine synthase family.</text>
</comment>
<dbReference type="CDD" id="cd01992">
    <property type="entry name" value="TilS_N"/>
    <property type="match status" value="1"/>
</dbReference>
<gene>
    <name evidence="8" type="primary">tilS</name>
    <name evidence="10" type="ORF">JWYL7_1924</name>
    <name evidence="11" type="ORF">SAMN05661008_01847</name>
</gene>